<dbReference type="PANTHER" id="PTHR30224:SF4">
    <property type="entry name" value="ELECTRON TRANSPORT PROTEIN YCCM-RELATED"/>
    <property type="match status" value="1"/>
</dbReference>
<protein>
    <submittedName>
        <fullName evidence="9">4Fe-4S binding protein</fullName>
    </submittedName>
</protein>
<dbReference type="RefSeq" id="WP_133527469.1">
    <property type="nucleotide sequence ID" value="NZ_SNXO01000002.1"/>
</dbReference>
<dbReference type="OrthoDB" id="9806398at2"/>
<dbReference type="Proteomes" id="UP000295500">
    <property type="component" value="Unassembled WGS sequence"/>
</dbReference>
<feature type="transmembrane region" description="Helical" evidence="7">
    <location>
        <begin position="109"/>
        <end position="128"/>
    </location>
</feature>
<dbReference type="Gene3D" id="3.90.1010.20">
    <property type="match status" value="1"/>
</dbReference>
<proteinExistence type="predicted"/>
<keyword evidence="6 7" id="KW-0472">Membrane</keyword>
<comment type="subcellular location">
    <subcellularLocation>
        <location evidence="1">Cell membrane</location>
    </subcellularLocation>
</comment>
<evidence type="ECO:0000256" key="1">
    <source>
        <dbReference type="ARBA" id="ARBA00004236"/>
    </source>
</evidence>
<organism evidence="9 10">
    <name type="scientific">Aminicella lysinilytica</name>
    <dbReference type="NCBI Taxonomy" id="433323"/>
    <lineage>
        <taxon>Bacteria</taxon>
        <taxon>Bacillati</taxon>
        <taxon>Bacillota</taxon>
        <taxon>Clostridia</taxon>
        <taxon>Peptostreptococcales</taxon>
        <taxon>Anaerovoracaceae</taxon>
        <taxon>Aminicella</taxon>
    </lineage>
</organism>
<dbReference type="Pfam" id="PF04205">
    <property type="entry name" value="FMN_bind"/>
    <property type="match status" value="1"/>
</dbReference>
<dbReference type="EMBL" id="SNXO01000002">
    <property type="protein sequence ID" value="TDP59763.1"/>
    <property type="molecule type" value="Genomic_DNA"/>
</dbReference>
<evidence type="ECO:0000313" key="9">
    <source>
        <dbReference type="EMBL" id="TDP59763.1"/>
    </source>
</evidence>
<comment type="caution">
    <text evidence="9">The sequence shown here is derived from an EMBL/GenBank/DDBJ whole genome shotgun (WGS) entry which is preliminary data.</text>
</comment>
<evidence type="ECO:0000313" key="10">
    <source>
        <dbReference type="Proteomes" id="UP000295500"/>
    </source>
</evidence>
<evidence type="ECO:0000256" key="6">
    <source>
        <dbReference type="ARBA" id="ARBA00023136"/>
    </source>
</evidence>
<dbReference type="SUPFAM" id="SSF54862">
    <property type="entry name" value="4Fe-4S ferredoxins"/>
    <property type="match status" value="1"/>
</dbReference>
<evidence type="ECO:0000256" key="5">
    <source>
        <dbReference type="ARBA" id="ARBA00023014"/>
    </source>
</evidence>
<dbReference type="SMART" id="SM00900">
    <property type="entry name" value="FMN_bind"/>
    <property type="match status" value="1"/>
</dbReference>
<dbReference type="InterPro" id="IPR052378">
    <property type="entry name" value="NosR_regulator"/>
</dbReference>
<dbReference type="Pfam" id="PF12801">
    <property type="entry name" value="Fer4_5"/>
    <property type="match status" value="2"/>
</dbReference>
<evidence type="ECO:0000256" key="4">
    <source>
        <dbReference type="ARBA" id="ARBA00023004"/>
    </source>
</evidence>
<feature type="transmembrane region" description="Helical" evidence="7">
    <location>
        <begin position="57"/>
        <end position="88"/>
    </location>
</feature>
<dbReference type="GO" id="GO:0051536">
    <property type="term" value="F:iron-sulfur cluster binding"/>
    <property type="evidence" value="ECO:0007669"/>
    <property type="project" value="UniProtKB-KW"/>
</dbReference>
<feature type="domain" description="4Fe-4S ferredoxin-type" evidence="8">
    <location>
        <begin position="224"/>
        <end position="253"/>
    </location>
</feature>
<dbReference type="GO" id="GO:0010181">
    <property type="term" value="F:FMN binding"/>
    <property type="evidence" value="ECO:0007669"/>
    <property type="project" value="InterPro"/>
</dbReference>
<feature type="transmembrane region" description="Helical" evidence="7">
    <location>
        <begin position="12"/>
        <end position="37"/>
    </location>
</feature>
<name>A0A4R6QD36_9FIRM</name>
<dbReference type="AlphaFoldDB" id="A0A4R6QD36"/>
<dbReference type="GO" id="GO:0046872">
    <property type="term" value="F:metal ion binding"/>
    <property type="evidence" value="ECO:0007669"/>
    <property type="project" value="UniProtKB-KW"/>
</dbReference>
<keyword evidence="10" id="KW-1185">Reference proteome</keyword>
<keyword evidence="7" id="KW-0812">Transmembrane</keyword>
<evidence type="ECO:0000256" key="2">
    <source>
        <dbReference type="ARBA" id="ARBA00022475"/>
    </source>
</evidence>
<dbReference type="InterPro" id="IPR017896">
    <property type="entry name" value="4Fe4S_Fe-S-bd"/>
</dbReference>
<evidence type="ECO:0000256" key="7">
    <source>
        <dbReference type="SAM" id="Phobius"/>
    </source>
</evidence>
<gene>
    <name evidence="9" type="ORF">EV211_1022</name>
</gene>
<dbReference type="GO" id="GO:0005886">
    <property type="term" value="C:plasma membrane"/>
    <property type="evidence" value="ECO:0007669"/>
    <property type="project" value="UniProtKB-SubCell"/>
</dbReference>
<keyword evidence="2" id="KW-1003">Cell membrane</keyword>
<keyword evidence="3" id="KW-0479">Metal-binding</keyword>
<dbReference type="InterPro" id="IPR017900">
    <property type="entry name" value="4Fe4S_Fe_S_CS"/>
</dbReference>
<evidence type="ECO:0000256" key="3">
    <source>
        <dbReference type="ARBA" id="ARBA00022723"/>
    </source>
</evidence>
<dbReference type="PANTHER" id="PTHR30224">
    <property type="entry name" value="ELECTRON TRANSPORT PROTEIN"/>
    <property type="match status" value="1"/>
</dbReference>
<reference evidence="9 10" key="1">
    <citation type="submission" date="2019-03" db="EMBL/GenBank/DDBJ databases">
        <title>Genomic Encyclopedia of Type Strains, Phase IV (KMG-IV): sequencing the most valuable type-strain genomes for metagenomic binning, comparative biology and taxonomic classification.</title>
        <authorList>
            <person name="Goeker M."/>
        </authorList>
    </citation>
    <scope>NUCLEOTIDE SEQUENCE [LARGE SCALE GENOMIC DNA]</scope>
    <source>
        <strain evidence="9 10">DSM 28287</strain>
    </source>
</reference>
<feature type="transmembrane region" description="Helical" evidence="7">
    <location>
        <begin position="257"/>
        <end position="277"/>
    </location>
</feature>
<feature type="transmembrane region" description="Helical" evidence="7">
    <location>
        <begin position="148"/>
        <end position="169"/>
    </location>
</feature>
<dbReference type="InterPro" id="IPR007329">
    <property type="entry name" value="FMN-bd"/>
</dbReference>
<sequence>MKKIKTLTILRRVIQIAAFLAMPGLFIDTFVGMKSIVTALMSGSFTFREYSFQVMTVATVALITVFAGRIFCGFLCSFGSMGDLAYFLGRKLHMPEIKVPETIDRALRWLKYVILAAIVVLVWILAAVEIPSASDPWTVFGMYAKIGTWPGISYMISIGGLLLALIFIASMMMPRVFCRYFCPLGAGLTILAKCRLTKIEKPTEGCGSCRQCTKACPMALELTKMEKVCTGECVNCMACVDACPRGNARVQKFPRKIPAAAVAVLCLAVMAGGYFGGNVLSKAYATTTTTYDKSSGLVSDANESTDTGKYKDGTYTGSGSGFRGTTEVKVTVKNGNITAITVTSYVDDQEYFDRCVDVIISEIKDSQDVEVDTVSGATFSSNGIRAAVADALDISFDNPNDSAQSGGGHGGPGGY</sequence>
<dbReference type="PROSITE" id="PS00198">
    <property type="entry name" value="4FE4S_FER_1"/>
    <property type="match status" value="2"/>
</dbReference>
<keyword evidence="5" id="KW-0411">Iron-sulfur</keyword>
<dbReference type="PROSITE" id="PS51379">
    <property type="entry name" value="4FE4S_FER_2"/>
    <property type="match status" value="1"/>
</dbReference>
<keyword evidence="4" id="KW-0408">Iron</keyword>
<evidence type="ECO:0000259" key="8">
    <source>
        <dbReference type="PROSITE" id="PS51379"/>
    </source>
</evidence>
<keyword evidence="7" id="KW-1133">Transmembrane helix</keyword>
<accession>A0A4R6QD36</accession>